<name>A0ABM1ELG7_PRICU</name>
<dbReference type="Gene3D" id="1.25.40.20">
    <property type="entry name" value="Ankyrin repeat-containing domain"/>
    <property type="match status" value="2"/>
</dbReference>
<dbReference type="PANTHER" id="PTHR24123">
    <property type="entry name" value="ANKYRIN REPEAT-CONTAINING"/>
    <property type="match status" value="1"/>
</dbReference>
<keyword evidence="4" id="KW-1185">Reference proteome</keyword>
<dbReference type="PANTHER" id="PTHR24123:SF33">
    <property type="entry name" value="PROTEIN HOS4"/>
    <property type="match status" value="1"/>
</dbReference>
<dbReference type="InterPro" id="IPR036770">
    <property type="entry name" value="Ankyrin_rpt-contain_sf"/>
</dbReference>
<accession>A0ABM1ELG7</accession>
<dbReference type="PROSITE" id="PS50088">
    <property type="entry name" value="ANK_REPEAT"/>
    <property type="match status" value="1"/>
</dbReference>
<dbReference type="PROSITE" id="PS50297">
    <property type="entry name" value="ANK_REP_REGION"/>
    <property type="match status" value="1"/>
</dbReference>
<evidence type="ECO:0000313" key="5">
    <source>
        <dbReference type="RefSeq" id="XP_014673038.1"/>
    </source>
</evidence>
<keyword evidence="2 3" id="KW-0040">ANK repeat</keyword>
<feature type="repeat" description="ANK" evidence="3">
    <location>
        <begin position="15"/>
        <end position="47"/>
    </location>
</feature>
<gene>
    <name evidence="5" type="primary">LOC106813420</name>
</gene>
<dbReference type="Pfam" id="PF00023">
    <property type="entry name" value="Ank"/>
    <property type="match status" value="2"/>
</dbReference>
<sequence length="253" mass="27835">MLLLHGADANAADSQGQTTLHIAACVGQRNIVYLLVKADAEPEERGRITELIYTWNRLRTEMITHLVKHGADPNLVDCNKRTPLAIIGSQAEVRSAKMSRRAVQAASVVQAASALLQTCESAGVLLQVNTRDSKGDTPLHSFCRVMLAGRDNAGREGGEGCVQIVHALLFNHGAHVDVVNARGETPYELWRRIYPTCFRGNVESSDEIHGRMSAQYHSLKCHCARVIVRPSVAYENRLPPSLIEFVRAHARPT</sequence>
<dbReference type="InterPro" id="IPR002110">
    <property type="entry name" value="Ankyrin_rpt"/>
</dbReference>
<dbReference type="GeneID" id="106813420"/>
<protein>
    <submittedName>
        <fullName evidence="5">26S proteasome non-ATPase regulatory subunit 10-like</fullName>
    </submittedName>
</protein>
<dbReference type="Proteomes" id="UP000695022">
    <property type="component" value="Unplaced"/>
</dbReference>
<dbReference type="SMART" id="SM00248">
    <property type="entry name" value="ANK"/>
    <property type="match status" value="3"/>
</dbReference>
<dbReference type="RefSeq" id="XP_014673038.1">
    <property type="nucleotide sequence ID" value="XM_014817552.1"/>
</dbReference>
<dbReference type="InterPro" id="IPR051165">
    <property type="entry name" value="Multifunctional_ANK_Repeat"/>
</dbReference>
<dbReference type="SUPFAM" id="SSF48403">
    <property type="entry name" value="Ankyrin repeat"/>
    <property type="match status" value="1"/>
</dbReference>
<evidence type="ECO:0000256" key="2">
    <source>
        <dbReference type="ARBA" id="ARBA00023043"/>
    </source>
</evidence>
<evidence type="ECO:0000256" key="1">
    <source>
        <dbReference type="ARBA" id="ARBA00022737"/>
    </source>
</evidence>
<organism evidence="4 5">
    <name type="scientific">Priapulus caudatus</name>
    <name type="common">Priapulid worm</name>
    <dbReference type="NCBI Taxonomy" id="37621"/>
    <lineage>
        <taxon>Eukaryota</taxon>
        <taxon>Metazoa</taxon>
        <taxon>Ecdysozoa</taxon>
        <taxon>Scalidophora</taxon>
        <taxon>Priapulida</taxon>
        <taxon>Priapulimorpha</taxon>
        <taxon>Priapulimorphida</taxon>
        <taxon>Priapulidae</taxon>
        <taxon>Priapulus</taxon>
    </lineage>
</organism>
<dbReference type="PRINTS" id="PR01415">
    <property type="entry name" value="ANKYRIN"/>
</dbReference>
<proteinExistence type="predicted"/>
<reference evidence="5" key="1">
    <citation type="submission" date="2025-08" db="UniProtKB">
        <authorList>
            <consortium name="RefSeq"/>
        </authorList>
    </citation>
    <scope>IDENTIFICATION</scope>
</reference>
<keyword evidence="1" id="KW-0677">Repeat</keyword>
<evidence type="ECO:0000313" key="4">
    <source>
        <dbReference type="Proteomes" id="UP000695022"/>
    </source>
</evidence>
<evidence type="ECO:0000256" key="3">
    <source>
        <dbReference type="PROSITE-ProRule" id="PRU00023"/>
    </source>
</evidence>